<dbReference type="SMART" id="SM01169">
    <property type="entry name" value="DUF1943"/>
    <property type="match status" value="1"/>
</dbReference>
<dbReference type="Pfam" id="PF09172">
    <property type="entry name" value="Vit_open_b-sht"/>
    <property type="match status" value="1"/>
</dbReference>
<dbReference type="GO" id="GO:0005319">
    <property type="term" value="F:lipid transporter activity"/>
    <property type="evidence" value="ECO:0007669"/>
    <property type="project" value="InterPro"/>
</dbReference>
<dbReference type="PANTHER" id="PTHR37860:SF2">
    <property type="entry name" value="VITELLOGENIN DOMAIN-CONTAINING PROTEIN"/>
    <property type="match status" value="1"/>
</dbReference>
<organism evidence="2 3">
    <name type="scientific">Ophiophagus hannah</name>
    <name type="common">King cobra</name>
    <name type="synonym">Naja hannah</name>
    <dbReference type="NCBI Taxonomy" id="8665"/>
    <lineage>
        <taxon>Eukaryota</taxon>
        <taxon>Metazoa</taxon>
        <taxon>Chordata</taxon>
        <taxon>Craniata</taxon>
        <taxon>Vertebrata</taxon>
        <taxon>Euteleostomi</taxon>
        <taxon>Lepidosauria</taxon>
        <taxon>Squamata</taxon>
        <taxon>Bifurcata</taxon>
        <taxon>Unidentata</taxon>
        <taxon>Episquamata</taxon>
        <taxon>Toxicofera</taxon>
        <taxon>Serpentes</taxon>
        <taxon>Colubroidea</taxon>
        <taxon>Elapidae</taxon>
        <taxon>Elapinae</taxon>
        <taxon>Ophiophagus</taxon>
    </lineage>
</organism>
<dbReference type="PANTHER" id="PTHR37860">
    <property type="entry name" value="AGAP008810-PA"/>
    <property type="match status" value="1"/>
</dbReference>
<dbReference type="Gene3D" id="2.20.80.10">
    <property type="entry name" value="Lipovitellin-phosvitin complex, chain A, domain 4"/>
    <property type="match status" value="1"/>
</dbReference>
<feature type="domain" description="Vitellinogen open beta-sheet" evidence="1">
    <location>
        <begin position="2"/>
        <end position="184"/>
    </location>
</feature>
<evidence type="ECO:0000313" key="2">
    <source>
        <dbReference type="EMBL" id="ETE60077.1"/>
    </source>
</evidence>
<feature type="non-terminal residue" evidence="2">
    <location>
        <position position="1"/>
    </location>
</feature>
<dbReference type="InterPro" id="IPR015819">
    <property type="entry name" value="Lipid_transp_b-sht_shell"/>
</dbReference>
<dbReference type="EMBL" id="AZIM01004988">
    <property type="protein sequence ID" value="ETE60077.1"/>
    <property type="molecule type" value="Genomic_DNA"/>
</dbReference>
<proteinExistence type="predicted"/>
<dbReference type="OrthoDB" id="9037135at2759"/>
<comment type="caution">
    <text evidence="2">The sequence shown here is derived from an EMBL/GenBank/DDBJ whole genome shotgun (WGS) entry which is preliminary data.</text>
</comment>
<keyword evidence="3" id="KW-1185">Reference proteome</keyword>
<evidence type="ECO:0000259" key="1">
    <source>
        <dbReference type="SMART" id="SM01169"/>
    </source>
</evidence>
<dbReference type="Proteomes" id="UP000018936">
    <property type="component" value="Unassembled WGS sequence"/>
</dbReference>
<name>V8NEU1_OPHHA</name>
<reference evidence="2 3" key="1">
    <citation type="journal article" date="2013" name="Proc. Natl. Acad. Sci. U.S.A.">
        <title>The king cobra genome reveals dynamic gene evolution and adaptation in the snake venom system.</title>
        <authorList>
            <person name="Vonk F.J."/>
            <person name="Casewell N.R."/>
            <person name="Henkel C.V."/>
            <person name="Heimberg A.M."/>
            <person name="Jansen H.J."/>
            <person name="McCleary R.J."/>
            <person name="Kerkkamp H.M."/>
            <person name="Vos R.A."/>
            <person name="Guerreiro I."/>
            <person name="Calvete J.J."/>
            <person name="Wuster W."/>
            <person name="Woods A.E."/>
            <person name="Logan J.M."/>
            <person name="Harrison R.A."/>
            <person name="Castoe T.A."/>
            <person name="de Koning A.P."/>
            <person name="Pollock D.D."/>
            <person name="Yandell M."/>
            <person name="Calderon D."/>
            <person name="Renjifo C."/>
            <person name="Currier R.B."/>
            <person name="Salgado D."/>
            <person name="Pla D."/>
            <person name="Sanz L."/>
            <person name="Hyder A.S."/>
            <person name="Ribeiro J.M."/>
            <person name="Arntzen J.W."/>
            <person name="van den Thillart G.E."/>
            <person name="Boetzer M."/>
            <person name="Pirovano W."/>
            <person name="Dirks R.P."/>
            <person name="Spaink H.P."/>
            <person name="Duboule D."/>
            <person name="McGlinn E."/>
            <person name="Kini R.M."/>
            <person name="Richardson M.K."/>
        </authorList>
    </citation>
    <scope>NUCLEOTIDE SEQUENCE</scope>
    <source>
        <tissue evidence="2">Blood</tissue>
    </source>
</reference>
<evidence type="ECO:0000313" key="3">
    <source>
        <dbReference type="Proteomes" id="UP000018936"/>
    </source>
</evidence>
<accession>V8NEU1</accession>
<dbReference type="InterPro" id="IPR015255">
    <property type="entry name" value="Vitellinogen_open_b-sht"/>
</dbReference>
<protein>
    <recommendedName>
        <fullName evidence="1">Vitellinogen open beta-sheet domain-containing protein</fullName>
    </recommendedName>
</protein>
<gene>
    <name evidence="2" type="ORF">L345_14186</name>
</gene>
<dbReference type="AlphaFoldDB" id="V8NEU1"/>
<sequence>MLWFTPKMGKKKKPKCKVNLKIFGNELTILDCGDFRNQAKHYYLNLAELMMKVLKGQEVQWNKRLSLATEEVLFPTISGFPALLGFNASIAVNLTARGDTNFKKHNHFFINGYLKPSVILQISAQMGTIGVLGNTGLKWSTILRSSANLDGGIQVKKGKEFKFFWNTPEGAVEILHFSSKLYITAREKTKTIDGFPGQTELCTSEEGSYIPNEARLHFFMGSPESELKRNVAFDFHWNIPQRKIRIEFIEPKAKMLLNGENN</sequence>
<dbReference type="SUPFAM" id="SSF56968">
    <property type="entry name" value="Lipovitellin-phosvitin complex, beta-sheet shell regions"/>
    <property type="match status" value="1"/>
</dbReference>